<dbReference type="eggNOG" id="ENOG5030CX3">
    <property type="taxonomic scope" value="Bacteria"/>
</dbReference>
<organism evidence="1 2">
    <name type="scientific">Bacillus gaemokensis</name>
    <dbReference type="NCBI Taxonomy" id="574375"/>
    <lineage>
        <taxon>Bacteria</taxon>
        <taxon>Bacillati</taxon>
        <taxon>Bacillota</taxon>
        <taxon>Bacilli</taxon>
        <taxon>Bacillales</taxon>
        <taxon>Bacillaceae</taxon>
        <taxon>Bacillus</taxon>
        <taxon>Bacillus cereus group</taxon>
    </lineage>
</organism>
<dbReference type="STRING" id="574375.AZF08_14025"/>
<accession>A0A073K7Q5</accession>
<comment type="caution">
    <text evidence="1">The sequence shown here is derived from an EMBL/GenBank/DDBJ whole genome shotgun (WGS) entry which is preliminary data.</text>
</comment>
<protein>
    <recommendedName>
        <fullName evidence="3">Phage protein</fullName>
    </recommendedName>
</protein>
<dbReference type="OrthoDB" id="2919193at2"/>
<dbReference type="RefSeq" id="WP_033677320.1">
    <property type="nucleotide sequence ID" value="NZ_JOTM01000030.1"/>
</dbReference>
<evidence type="ECO:0008006" key="3">
    <source>
        <dbReference type="Google" id="ProtNLM"/>
    </source>
</evidence>
<dbReference type="Proteomes" id="UP000027778">
    <property type="component" value="Unassembled WGS sequence"/>
</dbReference>
<dbReference type="EMBL" id="JOTM01000030">
    <property type="protein sequence ID" value="KEK22467.1"/>
    <property type="molecule type" value="Genomic_DNA"/>
</dbReference>
<proteinExistence type="predicted"/>
<gene>
    <name evidence="1" type="ORF">BAGA_18850</name>
</gene>
<sequence length="124" mass="14409">MAKLYTRFEVKGKEYELKYGLEAIELIDENGGPFEFVQKAMQGKIGDFVSVIYYALIHTEQGITRKDVEEEIKRQLASEELSFDDVLKFNKAVVLNSFFFQKTVNKLLASMTEEQKKSFESLYE</sequence>
<dbReference type="Pfam" id="PF12363">
    <property type="entry name" value="Phage_TAC_12"/>
    <property type="match status" value="1"/>
</dbReference>
<name>A0A073K7Q5_9BACI</name>
<evidence type="ECO:0000313" key="1">
    <source>
        <dbReference type="EMBL" id="KEK22467.1"/>
    </source>
</evidence>
<dbReference type="InterPro" id="IPR024410">
    <property type="entry name" value="Phage_TAC_12"/>
</dbReference>
<evidence type="ECO:0000313" key="2">
    <source>
        <dbReference type="Proteomes" id="UP000027778"/>
    </source>
</evidence>
<dbReference type="AlphaFoldDB" id="A0A073K7Q5"/>
<reference evidence="1 2" key="1">
    <citation type="submission" date="2014-06" db="EMBL/GenBank/DDBJ databases">
        <title>Draft genome sequence of Bacillus gaemokensis JCM 15801 (MCCC 1A00707).</title>
        <authorList>
            <person name="Lai Q."/>
            <person name="Liu Y."/>
            <person name="Shao Z."/>
        </authorList>
    </citation>
    <scope>NUCLEOTIDE SEQUENCE [LARGE SCALE GENOMIC DNA]</scope>
    <source>
        <strain evidence="1 2">JCM 15801</strain>
    </source>
</reference>
<keyword evidence="2" id="KW-1185">Reference proteome</keyword>